<accession>A0ABS5QYR6</accession>
<evidence type="ECO:0000256" key="6">
    <source>
        <dbReference type="ARBA" id="ARBA00013647"/>
    </source>
</evidence>
<feature type="domain" description="Thiaminase-2/PQQC" evidence="9">
    <location>
        <begin position="20"/>
        <end position="211"/>
    </location>
</feature>
<evidence type="ECO:0000256" key="2">
    <source>
        <dbReference type="ARBA" id="ARBA00004948"/>
    </source>
</evidence>
<evidence type="ECO:0000256" key="7">
    <source>
        <dbReference type="ARBA" id="ARBA00022977"/>
    </source>
</evidence>
<comment type="caution">
    <text evidence="10">The sequence shown here is derived from an EMBL/GenBank/DDBJ whole genome shotgun (WGS) entry which is preliminary data.</text>
</comment>
<protein>
    <recommendedName>
        <fullName evidence="6">Aminopyrimidine aminohydrolase</fullName>
        <ecNumber evidence="5">3.5.99.2</ecNumber>
    </recommendedName>
</protein>
<evidence type="ECO:0000256" key="3">
    <source>
        <dbReference type="ARBA" id="ARBA00010264"/>
    </source>
</evidence>
<evidence type="ECO:0000256" key="1">
    <source>
        <dbReference type="ARBA" id="ARBA00001881"/>
    </source>
</evidence>
<dbReference type="EC" id="3.5.99.2" evidence="5"/>
<comment type="catalytic activity">
    <reaction evidence="1">
        <text>4-amino-5-aminomethyl-2-methylpyrimidine + H2O = 4-amino-5-hydroxymethyl-2-methylpyrimidine + NH4(+)</text>
        <dbReference type="Rhea" id="RHEA:31799"/>
        <dbReference type="ChEBI" id="CHEBI:15377"/>
        <dbReference type="ChEBI" id="CHEBI:16892"/>
        <dbReference type="ChEBI" id="CHEBI:28938"/>
        <dbReference type="ChEBI" id="CHEBI:63416"/>
        <dbReference type="EC" id="3.5.99.2"/>
    </reaction>
</comment>
<evidence type="ECO:0000256" key="5">
    <source>
        <dbReference type="ARBA" id="ARBA00012684"/>
    </source>
</evidence>
<dbReference type="PANTHER" id="PTHR43198">
    <property type="entry name" value="BIFUNCTIONAL TH2 PROTEIN"/>
    <property type="match status" value="1"/>
</dbReference>
<dbReference type="Gene3D" id="1.20.910.10">
    <property type="entry name" value="Heme oxygenase-like"/>
    <property type="match status" value="1"/>
</dbReference>
<evidence type="ECO:0000259" key="9">
    <source>
        <dbReference type="Pfam" id="PF03070"/>
    </source>
</evidence>
<dbReference type="InterPro" id="IPR016084">
    <property type="entry name" value="Haem_Oase-like_multi-hlx"/>
</dbReference>
<dbReference type="PANTHER" id="PTHR43198:SF2">
    <property type="entry name" value="SI:CH1073-67J19.1-RELATED"/>
    <property type="match status" value="1"/>
</dbReference>
<evidence type="ECO:0000256" key="4">
    <source>
        <dbReference type="ARBA" id="ARBA00011881"/>
    </source>
</evidence>
<dbReference type="Pfam" id="PF03070">
    <property type="entry name" value="TENA_THI-4"/>
    <property type="match status" value="1"/>
</dbReference>
<proteinExistence type="inferred from homology"/>
<evidence type="ECO:0000313" key="10">
    <source>
        <dbReference type="EMBL" id="MBS9338122.1"/>
    </source>
</evidence>
<dbReference type="Proteomes" id="UP001519504">
    <property type="component" value="Unassembled WGS sequence"/>
</dbReference>
<comment type="pathway">
    <text evidence="2">Cofactor biosynthesis; thiamine diphosphate biosynthesis.</text>
</comment>
<comment type="subunit">
    <text evidence="4">Homotetramer.</text>
</comment>
<evidence type="ECO:0000313" key="11">
    <source>
        <dbReference type="Proteomes" id="UP001519504"/>
    </source>
</evidence>
<keyword evidence="7" id="KW-0784">Thiamine biosynthesis</keyword>
<gene>
    <name evidence="10" type="ORF">G6R29_00525</name>
</gene>
<keyword evidence="11" id="KW-1185">Reference proteome</keyword>
<reference evidence="10 11" key="1">
    <citation type="submission" date="2020-02" db="EMBL/GenBank/DDBJ databases">
        <title>Fructobacillus sp. isolated from paper mulberry of Taiwan.</title>
        <authorList>
            <person name="Lin S.-T."/>
        </authorList>
    </citation>
    <scope>NUCLEOTIDE SEQUENCE [LARGE SCALE GENOMIC DNA]</scope>
    <source>
        <strain evidence="10 11">M2-14</strain>
    </source>
</reference>
<organism evidence="10 11">
    <name type="scientific">Fructobacillus broussonetiae</name>
    <dbReference type="NCBI Taxonomy" id="2713173"/>
    <lineage>
        <taxon>Bacteria</taxon>
        <taxon>Bacillati</taxon>
        <taxon>Bacillota</taxon>
        <taxon>Bacilli</taxon>
        <taxon>Lactobacillales</taxon>
        <taxon>Lactobacillaceae</taxon>
        <taxon>Fructobacillus</taxon>
    </lineage>
</organism>
<dbReference type="InterPro" id="IPR004305">
    <property type="entry name" value="Thiaminase-2/PQQC"/>
</dbReference>
<dbReference type="SUPFAM" id="SSF48613">
    <property type="entry name" value="Heme oxygenase-like"/>
    <property type="match status" value="1"/>
</dbReference>
<comment type="similarity">
    <text evidence="3">Belongs to the TenA family.</text>
</comment>
<dbReference type="RefSeq" id="WP_213808406.1">
    <property type="nucleotide sequence ID" value="NZ_JAAMFK010000001.1"/>
</dbReference>
<sequence length="212" mass="23938">MTEYSEKMEEILATHLPEFYNNAFIQEMINGDVNAEALLNYVSQDQSYLGYFLPIFGETLEAFGIDSKELEAFQEDGDTEPHEMLLNLVEEASGRPEEVKEVDLLPGTKQYLNLLKTSREASPFISMSALAACPYVYAYLAEQSIAAGKMTPTNPFYEWFDFYQRTDGGITVHLLQALDEKAKKMSEEEQAAGLEAFLQAVKCEDLFFAQAM</sequence>
<comment type="catalytic activity">
    <reaction evidence="8">
        <text>thiamine + H2O = 5-(2-hydroxyethyl)-4-methylthiazole + 4-amino-5-hydroxymethyl-2-methylpyrimidine + H(+)</text>
        <dbReference type="Rhea" id="RHEA:17509"/>
        <dbReference type="ChEBI" id="CHEBI:15377"/>
        <dbReference type="ChEBI" id="CHEBI:15378"/>
        <dbReference type="ChEBI" id="CHEBI:16892"/>
        <dbReference type="ChEBI" id="CHEBI:17957"/>
        <dbReference type="ChEBI" id="CHEBI:18385"/>
        <dbReference type="EC" id="3.5.99.2"/>
    </reaction>
</comment>
<name>A0ABS5QYR6_9LACO</name>
<evidence type="ECO:0000256" key="8">
    <source>
        <dbReference type="ARBA" id="ARBA00048337"/>
    </source>
</evidence>
<dbReference type="InterPro" id="IPR050967">
    <property type="entry name" value="Thiamine_Salvage_TenA"/>
</dbReference>
<dbReference type="EMBL" id="JAAMFK010000001">
    <property type="protein sequence ID" value="MBS9338122.1"/>
    <property type="molecule type" value="Genomic_DNA"/>
</dbReference>